<evidence type="ECO:0000259" key="2">
    <source>
        <dbReference type="Pfam" id="PF21345"/>
    </source>
</evidence>
<evidence type="ECO:0000313" key="3">
    <source>
        <dbReference type="EMBL" id="ODS33226.1"/>
    </source>
</evidence>
<dbReference type="AlphaFoldDB" id="A0A1E3XC73"/>
<dbReference type="GO" id="GO:0005975">
    <property type="term" value="P:carbohydrate metabolic process"/>
    <property type="evidence" value="ECO:0007669"/>
    <property type="project" value="InterPro"/>
</dbReference>
<dbReference type="Pfam" id="PF21345">
    <property type="entry name" value="PcRGLX_2nd"/>
    <property type="match status" value="1"/>
</dbReference>
<protein>
    <recommendedName>
        <fullName evidence="2">PcRGLX/YetA-like central beta-sandwich domain-containing protein</fullName>
    </recommendedName>
</protein>
<evidence type="ECO:0000256" key="1">
    <source>
        <dbReference type="SAM" id="Phobius"/>
    </source>
</evidence>
<dbReference type="Gene3D" id="1.50.10.20">
    <property type="match status" value="1"/>
</dbReference>
<gene>
    <name evidence="3" type="ORF">SCARUB_01617</name>
</gene>
<dbReference type="EMBL" id="MAYW01000034">
    <property type="protein sequence ID" value="ODS33226.1"/>
    <property type="molecule type" value="Genomic_DNA"/>
</dbReference>
<proteinExistence type="predicted"/>
<accession>A0A1E3XC73</accession>
<keyword evidence="1" id="KW-1133">Transmembrane helix</keyword>
<dbReference type="InterPro" id="IPR008928">
    <property type="entry name" value="6-hairpin_glycosidase_sf"/>
</dbReference>
<dbReference type="SUPFAM" id="SSF48208">
    <property type="entry name" value="Six-hairpin glycosidases"/>
    <property type="match status" value="1"/>
</dbReference>
<keyword evidence="1" id="KW-0812">Transmembrane</keyword>
<dbReference type="PANTHER" id="PTHR40081:SF1">
    <property type="entry name" value="TAT PATHWAY SIGNAL SEQUENCE DOMAIN PROTEIN"/>
    <property type="match status" value="1"/>
</dbReference>
<evidence type="ECO:0000313" key="4">
    <source>
        <dbReference type="Proteomes" id="UP000094056"/>
    </source>
</evidence>
<dbReference type="InterPro" id="IPR045793">
    <property type="entry name" value="PcRGLX/YetA-like"/>
</dbReference>
<organism evidence="3 4">
    <name type="scientific">Candidatus Scalindua rubra</name>
    <dbReference type="NCBI Taxonomy" id="1872076"/>
    <lineage>
        <taxon>Bacteria</taxon>
        <taxon>Pseudomonadati</taxon>
        <taxon>Planctomycetota</taxon>
        <taxon>Candidatus Brocadiia</taxon>
        <taxon>Candidatus Brocadiales</taxon>
        <taxon>Candidatus Scalinduaceae</taxon>
        <taxon>Candidatus Scalindua</taxon>
    </lineage>
</organism>
<dbReference type="PANTHER" id="PTHR40081">
    <property type="entry name" value="CONCANAVALIN A-LIKE LECTIN/GLUCANASE"/>
    <property type="match status" value="1"/>
</dbReference>
<feature type="transmembrane region" description="Helical" evidence="1">
    <location>
        <begin position="16"/>
        <end position="34"/>
    </location>
</feature>
<dbReference type="Proteomes" id="UP000094056">
    <property type="component" value="Unassembled WGS sequence"/>
</dbReference>
<sequence length="1085" mass="124518">MKIEIINNFKKREKQIFWAICTHYIFLFLCIITFNRSALSETPLYVPLTITNQLDIDRIHEPVTTGIPLPMDLNVTDTRNLKVTSSDGLTASHVQFKVLSRWGELSDKTKPIRWVLVDFRADVPAKGKAIYYLTMVESGAENVLRKVNELEGIFVSEDVEKIIVDTGPMKFTIAKDKFNLFDQVIIKDSNSALEKEVVSSSLENGIRINKGEMIYRSSLNQPDSVSIEEKGPLRAVIHIRGKYQNEEGDYFVGGDARQKPNKNGGPKAEGHPLEYNVRIHAYKDKNYVKVFYTLENNGNGWGDYYPSNDAFIDGLYLDLTTNLKEPISFVSQSVTDNLSHSDALNLLQTHSVNSKHDESKNFSYDVIKNGKPLFKGERSEGWIDVSDGNLGVTVGVKHFWQNYPKSIEINGNGISLGLLPDYEQMPEKGHYSEGNFYFSGGWHKTHEVLYYFHDAEKVNAEVEKIINSFKTPLVALAPGTWYADTKAWSLVAPRINNDDSRKYLQHYGMLKDTRLSTESDPVKIQREAIERYERMNQIMIDPDISEDNIDLEKIRESRGSFRNIKGKGWVDYFDEEYYGWEDFGDLVWRWNQGGQHSALHYDWPYIMWLQMIRSGDTKYFEIAEEMTRHSVDMDQIHTETTGLSSRINGLWWSEDIKGHHKSPKGYALIVSHTWNGGYTLGYLLTGNQRYLEAARRSAKVGRNFWFQKMGVGKKSVIYDQTRSQGWSILMLVNLYKITGDIKLLKDAMTIFTNSLLYMEQLSDLPGSNGEGYITLTQPDYKGKVVVTFATYHLEPLCELHYEAKRAGLDVKGLEGFMVRSLNWLKDYAYVGGDRRGDGKYSALTISYSTDPNEPSKNQGGTIAHNIHVAGAFGYGYLMLRKSNPTLAKSYLDFARHLFRDLMFYTQAVSSMTKNDYFNPNIRAPIKYLYFTSATKEMGYIGRGGQFYLNAEYKLQKGEDDDLQIEFDSPFQNPELVWLPQGTDLTKHSMGPFTVRIRLEGTNNKGNISMIPRIRYFIGTGSGYGYFDMIHEGEDLWIFNIPDPNWNRYRSKNLHYQVKVFDDEGNVIKKSNWQKELIDSFVKKDN</sequence>
<name>A0A1E3XC73_9BACT</name>
<feature type="domain" description="PcRGLX/YetA-like central beta-sandwich" evidence="2">
    <location>
        <begin position="154"/>
        <end position="322"/>
    </location>
</feature>
<comment type="caution">
    <text evidence="3">The sequence shown here is derived from an EMBL/GenBank/DDBJ whole genome shotgun (WGS) entry which is preliminary data.</text>
</comment>
<dbReference type="InterPro" id="IPR048330">
    <property type="entry name" value="PcRGLX/YetA_2nd"/>
</dbReference>
<keyword evidence="1" id="KW-0472">Membrane</keyword>
<reference evidence="3 4" key="1">
    <citation type="submission" date="2016-07" db="EMBL/GenBank/DDBJ databases">
        <title>Draft genome of Scalindua rubra, obtained from a brine-seawater interface in the Red Sea, sheds light on salt adaptation in anammox bacteria.</title>
        <authorList>
            <person name="Speth D.R."/>
            <person name="Lagkouvardos I."/>
            <person name="Wang Y."/>
            <person name="Qian P.-Y."/>
            <person name="Dutilh B.E."/>
            <person name="Jetten M.S."/>
        </authorList>
    </citation>
    <scope>NUCLEOTIDE SEQUENCE [LARGE SCALE GENOMIC DNA]</scope>
    <source>
        <strain evidence="3">BSI-1</strain>
    </source>
</reference>